<evidence type="ECO:0000313" key="2">
    <source>
        <dbReference type="Proteomes" id="UP000003120"/>
    </source>
</evidence>
<reference evidence="1 2" key="1">
    <citation type="submission" date="2012-07" db="EMBL/GenBank/DDBJ databases">
        <authorList>
            <person name="Durkin A.S."/>
            <person name="McCorrison J."/>
            <person name="Torralba M."/>
            <person name="Gillis M."/>
            <person name="Methe B."/>
            <person name="Sutton G."/>
            <person name="Nelson K.E."/>
        </authorList>
    </citation>
    <scope>NUCLEOTIDE SEQUENCE [LARGE SCALE GENOMIC DNA]</scope>
    <source>
        <strain evidence="1 2">Fnf 1007</strain>
    </source>
</reference>
<evidence type="ECO:0000313" key="1">
    <source>
        <dbReference type="EMBL" id="EJU16116.1"/>
    </source>
</evidence>
<proteinExistence type="predicted"/>
<dbReference type="EMBL" id="ALKK01000064">
    <property type="protein sequence ID" value="EJU16116.1"/>
    <property type="molecule type" value="Genomic_DNA"/>
</dbReference>
<comment type="caution">
    <text evidence="1">The sequence shown here is derived from an EMBL/GenBank/DDBJ whole genome shotgun (WGS) entry which is preliminary data.</text>
</comment>
<name>A0AAN3VV15_9FUSO</name>
<dbReference type="AlphaFoldDB" id="A0AAN3VV15"/>
<protein>
    <submittedName>
        <fullName evidence="1">Uncharacterized protein</fullName>
    </submittedName>
</protein>
<accession>A0AAN3VV15</accession>
<organism evidence="1 2">
    <name type="scientific">Fusobacterium necrophorum subsp. funduliforme Fnf 1007</name>
    <dbReference type="NCBI Taxonomy" id="1161424"/>
    <lineage>
        <taxon>Bacteria</taxon>
        <taxon>Fusobacteriati</taxon>
        <taxon>Fusobacteriota</taxon>
        <taxon>Fusobacteriia</taxon>
        <taxon>Fusobacteriales</taxon>
        <taxon>Fusobacteriaceae</taxon>
        <taxon>Fusobacterium</taxon>
    </lineage>
</organism>
<gene>
    <name evidence="1" type="ORF">HMPREF1127_2136</name>
</gene>
<dbReference type="Proteomes" id="UP000003120">
    <property type="component" value="Unassembled WGS sequence"/>
</dbReference>
<sequence length="73" mass="8571">MEQEVREKVLQFLQELKESGKLKSESEELVEDLLDSLSKEKISQEFETKLFKTIETVKQEYLYFGILAGKVLE</sequence>